<evidence type="ECO:0000256" key="1">
    <source>
        <dbReference type="SAM" id="MobiDB-lite"/>
    </source>
</evidence>
<feature type="compositionally biased region" description="Basic and acidic residues" evidence="1">
    <location>
        <begin position="1"/>
        <end position="19"/>
    </location>
</feature>
<dbReference type="AlphaFoldDB" id="A0A1I7T3A3"/>
<keyword evidence="2" id="KW-1185">Reference proteome</keyword>
<accession>A0A1I7T3A3</accession>
<sequence>MEKESRQEKTEAKLQENEKSSSSGIKRKGEEGRCANHKTINYWSRRKYGKYLLNVNEWDTCKKYKTVFASLTFFLQKPSIYQYWFRGREKKMIPEHFDQLDSLRKWNNVVTNARN</sequence>
<proteinExistence type="predicted"/>
<organism evidence="2 3">
    <name type="scientific">Caenorhabditis tropicalis</name>
    <dbReference type="NCBI Taxonomy" id="1561998"/>
    <lineage>
        <taxon>Eukaryota</taxon>
        <taxon>Metazoa</taxon>
        <taxon>Ecdysozoa</taxon>
        <taxon>Nematoda</taxon>
        <taxon>Chromadorea</taxon>
        <taxon>Rhabditida</taxon>
        <taxon>Rhabditina</taxon>
        <taxon>Rhabditomorpha</taxon>
        <taxon>Rhabditoidea</taxon>
        <taxon>Rhabditidae</taxon>
        <taxon>Peloderinae</taxon>
        <taxon>Caenorhabditis</taxon>
    </lineage>
</organism>
<feature type="region of interest" description="Disordered" evidence="1">
    <location>
        <begin position="1"/>
        <end position="32"/>
    </location>
</feature>
<name>A0A1I7T3A3_9PELO</name>
<dbReference type="WBParaSite" id="Csp11.Scaffold488.g2010.t1">
    <property type="protein sequence ID" value="Csp11.Scaffold488.g2010.t1"/>
    <property type="gene ID" value="Csp11.Scaffold488.g2010"/>
</dbReference>
<evidence type="ECO:0000313" key="3">
    <source>
        <dbReference type="WBParaSite" id="Csp11.Scaffold488.g2010.t1"/>
    </source>
</evidence>
<reference evidence="3" key="1">
    <citation type="submission" date="2016-11" db="UniProtKB">
        <authorList>
            <consortium name="WormBaseParasite"/>
        </authorList>
    </citation>
    <scope>IDENTIFICATION</scope>
</reference>
<evidence type="ECO:0000313" key="2">
    <source>
        <dbReference type="Proteomes" id="UP000095282"/>
    </source>
</evidence>
<protein>
    <submittedName>
        <fullName evidence="3">Homeobox domain-containing protein</fullName>
    </submittedName>
</protein>
<dbReference type="Proteomes" id="UP000095282">
    <property type="component" value="Unplaced"/>
</dbReference>